<keyword evidence="1" id="KW-1133">Transmembrane helix</keyword>
<gene>
    <name evidence="2" type="ORF">NDU88_000982</name>
</gene>
<keyword evidence="1" id="KW-0812">Transmembrane</keyword>
<evidence type="ECO:0000313" key="3">
    <source>
        <dbReference type="Proteomes" id="UP001066276"/>
    </source>
</evidence>
<protein>
    <submittedName>
        <fullName evidence="2">Uncharacterized protein</fullName>
    </submittedName>
</protein>
<dbReference type="EMBL" id="JANPWB010000013">
    <property type="protein sequence ID" value="KAJ1103561.1"/>
    <property type="molecule type" value="Genomic_DNA"/>
</dbReference>
<accession>A0AAV7MIE2</accession>
<evidence type="ECO:0000256" key="1">
    <source>
        <dbReference type="SAM" id="Phobius"/>
    </source>
</evidence>
<organism evidence="2 3">
    <name type="scientific">Pleurodeles waltl</name>
    <name type="common">Iberian ribbed newt</name>
    <dbReference type="NCBI Taxonomy" id="8319"/>
    <lineage>
        <taxon>Eukaryota</taxon>
        <taxon>Metazoa</taxon>
        <taxon>Chordata</taxon>
        <taxon>Craniata</taxon>
        <taxon>Vertebrata</taxon>
        <taxon>Euteleostomi</taxon>
        <taxon>Amphibia</taxon>
        <taxon>Batrachia</taxon>
        <taxon>Caudata</taxon>
        <taxon>Salamandroidea</taxon>
        <taxon>Salamandridae</taxon>
        <taxon>Pleurodelinae</taxon>
        <taxon>Pleurodeles</taxon>
    </lineage>
</organism>
<name>A0AAV7MIE2_PLEWA</name>
<comment type="caution">
    <text evidence="2">The sequence shown here is derived from an EMBL/GenBank/DDBJ whole genome shotgun (WGS) entry which is preliminary data.</text>
</comment>
<dbReference type="Proteomes" id="UP001066276">
    <property type="component" value="Chromosome 9"/>
</dbReference>
<feature type="non-terminal residue" evidence="2">
    <location>
        <position position="88"/>
    </location>
</feature>
<reference evidence="2" key="1">
    <citation type="journal article" date="2022" name="bioRxiv">
        <title>Sequencing and chromosome-scale assembly of the giantPleurodeles waltlgenome.</title>
        <authorList>
            <person name="Brown T."/>
            <person name="Elewa A."/>
            <person name="Iarovenko S."/>
            <person name="Subramanian E."/>
            <person name="Araus A.J."/>
            <person name="Petzold A."/>
            <person name="Susuki M."/>
            <person name="Suzuki K.-i.T."/>
            <person name="Hayashi T."/>
            <person name="Toyoda A."/>
            <person name="Oliveira C."/>
            <person name="Osipova E."/>
            <person name="Leigh N.D."/>
            <person name="Simon A."/>
            <person name="Yun M.H."/>
        </authorList>
    </citation>
    <scope>NUCLEOTIDE SEQUENCE</scope>
    <source>
        <strain evidence="2">20211129_DDA</strain>
        <tissue evidence="2">Liver</tissue>
    </source>
</reference>
<keyword evidence="1" id="KW-0472">Membrane</keyword>
<keyword evidence="3" id="KW-1185">Reference proteome</keyword>
<feature type="transmembrane region" description="Helical" evidence="1">
    <location>
        <begin position="62"/>
        <end position="81"/>
    </location>
</feature>
<feature type="non-terminal residue" evidence="2">
    <location>
        <position position="1"/>
    </location>
</feature>
<sequence>MYRLKSLRSRIGLNEQSFFGTWKYREYTPRSCYGRGTRFYSFFEKKGLYFFFSKSEMVAQKFVSAWVMEMAFIAGLSPNILHSSSYFV</sequence>
<evidence type="ECO:0000313" key="2">
    <source>
        <dbReference type="EMBL" id="KAJ1103561.1"/>
    </source>
</evidence>
<dbReference type="AlphaFoldDB" id="A0AAV7MIE2"/>
<proteinExistence type="predicted"/>